<dbReference type="AlphaFoldDB" id="A0A975GTJ3"/>
<feature type="transmembrane region" description="Helical" evidence="3">
    <location>
        <begin position="210"/>
        <end position="234"/>
    </location>
</feature>
<gene>
    <name evidence="5" type="ORF">dnm_092780</name>
</gene>
<evidence type="ECO:0000256" key="1">
    <source>
        <dbReference type="ARBA" id="ARBA00004127"/>
    </source>
</evidence>
<keyword evidence="3" id="KW-0472">Membrane</keyword>
<dbReference type="EMBL" id="CP061800">
    <property type="protein sequence ID" value="QTA93180.1"/>
    <property type="molecule type" value="Genomic_DNA"/>
</dbReference>
<dbReference type="PRINTS" id="PR01434">
    <property type="entry name" value="NADHDHGNASE5"/>
</dbReference>
<proteinExistence type="predicted"/>
<dbReference type="Pfam" id="PF00361">
    <property type="entry name" value="Proton_antipo_M"/>
    <property type="match status" value="1"/>
</dbReference>
<dbReference type="GO" id="GO:0016020">
    <property type="term" value="C:membrane"/>
    <property type="evidence" value="ECO:0007669"/>
    <property type="project" value="UniProtKB-SubCell"/>
</dbReference>
<accession>A0A975GTJ3</accession>
<dbReference type="PANTHER" id="PTHR43373">
    <property type="entry name" value="NA(+)/H(+) ANTIPORTER SUBUNIT"/>
    <property type="match status" value="1"/>
</dbReference>
<keyword evidence="2 3" id="KW-0812">Transmembrane</keyword>
<comment type="subcellular location">
    <subcellularLocation>
        <location evidence="1">Endomembrane system</location>
        <topology evidence="1">Multi-pass membrane protein</topology>
    </subcellularLocation>
    <subcellularLocation>
        <location evidence="2">Membrane</location>
        <topology evidence="2">Multi-pass membrane protein</topology>
    </subcellularLocation>
</comment>
<keyword evidence="3" id="KW-1133">Transmembrane helix</keyword>
<feature type="transmembrane region" description="Helical" evidence="3">
    <location>
        <begin position="421"/>
        <end position="442"/>
    </location>
</feature>
<keyword evidence="6" id="KW-1185">Reference proteome</keyword>
<dbReference type="PANTHER" id="PTHR43373:SF1">
    <property type="entry name" value="NA(+)_H(+) ANTIPORTER SUBUNIT A"/>
    <property type="match status" value="1"/>
</dbReference>
<reference evidence="5" key="1">
    <citation type="journal article" date="2021" name="Microb. Physiol.">
        <title>Proteogenomic Insights into the Physiology of Marine, Sulfate-Reducing, Filamentous Desulfonema limicola and Desulfonema magnum.</title>
        <authorList>
            <person name="Schnaars V."/>
            <person name="Wohlbrand L."/>
            <person name="Scheve S."/>
            <person name="Hinrichs C."/>
            <person name="Reinhardt R."/>
            <person name="Rabus R."/>
        </authorList>
    </citation>
    <scope>NUCLEOTIDE SEQUENCE</scope>
    <source>
        <strain evidence="5">4be13</strain>
    </source>
</reference>
<dbReference type="InterPro" id="IPR001750">
    <property type="entry name" value="ND/Mrp_TM"/>
</dbReference>
<name>A0A975GTJ3_9BACT</name>
<protein>
    <submittedName>
        <fullName evidence="5">NADH-quinone oxidoreductase domain-containing protein</fullName>
    </submittedName>
</protein>
<dbReference type="KEGG" id="dmm:dnm_092780"/>
<feature type="transmembrane region" description="Helical" evidence="3">
    <location>
        <begin position="315"/>
        <end position="333"/>
    </location>
</feature>
<sequence>MDTIFSIRPFIAVLISLFVVPFIILSGKKPNLREGWTFAAAISKFLIIASMVPVILHGAEIEYTIAKVLPGLAVKFRVDAFGILFALVSSSLWIVTSAYSVGYMRGLKEHSQTRYFCFFALSLSATVGVAFSANLLTLYLFYEMLSFATYPLVTHHQDMEARSSGRKYLLYIVGSSIGFVLPAMLVTYYMTGDLEFANQGFMTGHGTPAINLILLLLFLFGFAKAGIMPFHSWLPAAMVAPTPVSALLHAVAVVKVGAFCVFRVITGVFGTECLSKTITTGLPIHLNTLICVIASFTIITASLIALSQDGLKRRLAFSTIGQLSYIVLGAALLSPKGLTGGMLHIAMHAFGKITLFFCAGAIFVTTGIKNISEMVGIGKKMPITMTAFFIGSLSVIGLPPCGGFISKWYLVLGTLEADQWVMLAVLLSSSFLNAAYFLPIVYKAFFCTPEASMFENKIGEAPPWCLIPLKITALVSIILFFYPQPFLRLARVAVQGITGGF</sequence>
<feature type="transmembrane region" description="Helical" evidence="3">
    <location>
        <begin position="345"/>
        <end position="366"/>
    </location>
</feature>
<feature type="domain" description="NADH:quinone oxidoreductase/Mrp antiporter transmembrane" evidence="4">
    <location>
        <begin position="132"/>
        <end position="431"/>
    </location>
</feature>
<dbReference type="Proteomes" id="UP000663722">
    <property type="component" value="Chromosome"/>
</dbReference>
<feature type="transmembrane region" description="Helical" evidence="3">
    <location>
        <begin position="37"/>
        <end position="60"/>
    </location>
</feature>
<feature type="transmembrane region" description="Helical" evidence="3">
    <location>
        <begin position="80"/>
        <end position="103"/>
    </location>
</feature>
<feature type="transmembrane region" description="Helical" evidence="3">
    <location>
        <begin position="463"/>
        <end position="482"/>
    </location>
</feature>
<evidence type="ECO:0000256" key="3">
    <source>
        <dbReference type="SAM" id="Phobius"/>
    </source>
</evidence>
<feature type="transmembrane region" description="Helical" evidence="3">
    <location>
        <begin position="285"/>
        <end position="306"/>
    </location>
</feature>
<feature type="transmembrane region" description="Helical" evidence="3">
    <location>
        <begin position="168"/>
        <end position="190"/>
    </location>
</feature>
<feature type="transmembrane region" description="Helical" evidence="3">
    <location>
        <begin position="115"/>
        <end position="133"/>
    </location>
</feature>
<feature type="transmembrane region" description="Helical" evidence="3">
    <location>
        <begin position="6"/>
        <end position="25"/>
    </location>
</feature>
<dbReference type="GO" id="GO:0012505">
    <property type="term" value="C:endomembrane system"/>
    <property type="evidence" value="ECO:0007669"/>
    <property type="project" value="UniProtKB-SubCell"/>
</dbReference>
<evidence type="ECO:0000259" key="4">
    <source>
        <dbReference type="Pfam" id="PF00361"/>
    </source>
</evidence>
<evidence type="ECO:0000256" key="2">
    <source>
        <dbReference type="RuleBase" id="RU000320"/>
    </source>
</evidence>
<evidence type="ECO:0000313" key="5">
    <source>
        <dbReference type="EMBL" id="QTA93180.1"/>
    </source>
</evidence>
<dbReference type="InterPro" id="IPR050616">
    <property type="entry name" value="CPA3_Na-H_Antiporter_A"/>
</dbReference>
<organism evidence="5 6">
    <name type="scientific">Desulfonema magnum</name>
    <dbReference type="NCBI Taxonomy" id="45655"/>
    <lineage>
        <taxon>Bacteria</taxon>
        <taxon>Pseudomonadati</taxon>
        <taxon>Thermodesulfobacteriota</taxon>
        <taxon>Desulfobacteria</taxon>
        <taxon>Desulfobacterales</taxon>
        <taxon>Desulfococcaceae</taxon>
        <taxon>Desulfonema</taxon>
    </lineage>
</organism>
<evidence type="ECO:0000313" key="6">
    <source>
        <dbReference type="Proteomes" id="UP000663722"/>
    </source>
</evidence>
<feature type="transmembrane region" description="Helical" evidence="3">
    <location>
        <begin position="387"/>
        <end position="409"/>
    </location>
</feature>
<dbReference type="RefSeq" id="WP_207680236.1">
    <property type="nucleotide sequence ID" value="NZ_CP061800.1"/>
</dbReference>
<feature type="transmembrane region" description="Helical" evidence="3">
    <location>
        <begin position="246"/>
        <end position="265"/>
    </location>
</feature>